<feature type="region of interest" description="Disordered" evidence="11">
    <location>
        <begin position="286"/>
        <end position="311"/>
    </location>
</feature>
<sequence length="479" mass="54393">MGSICFFPKCVPKIRDFVVFPFTRTREFENWWIKSGWVNAIPLSKLPSKILICEEHFEKDLINRRYKVPRLALGALPTRNVECPANTANPSSDGATQLKNNAQNVKRESYCRLCGQAQTTHISDEPDLLLKLDNIFQHQLHLSDSSKLPVGVCYSCKETANGIQAFWKRCTQAQDTLKAIFSKPRVAKCPEPTEAAIATKSIQESSNLEGGIFATKESFPAECEEIVIDTTSTQVTEEQFANEYEFESYGEELPAGTAEESEEVIELTEPDNQLISDDYSIDYGDDSSSEEFTGNLSSSDRGEYRAPAKKDATTPITETKHICEVCGNAFKSLNGLKAHLLVHSERRDHQCTICGHEFKQRRALVEHIESKHERKTFPCKICGMPYSWKKGLQRHMNTHKGNTLKHVCKVCGKAFPVPHKLKLHMMLHTGDRIHCEFCGKGYRFNYMLTQHKIRVHNMVIEGVKLYSTPKQKRLGDRKK</sequence>
<dbReference type="SMART" id="SM00868">
    <property type="entry name" value="zf-AD"/>
    <property type="match status" value="1"/>
</dbReference>
<dbReference type="InterPro" id="IPR036236">
    <property type="entry name" value="Znf_C2H2_sf"/>
</dbReference>
<dbReference type="InterPro" id="IPR006612">
    <property type="entry name" value="THAP_Znf"/>
</dbReference>
<keyword evidence="9" id="KW-0804">Transcription</keyword>
<dbReference type="PROSITE" id="PS00028">
    <property type="entry name" value="ZINC_FINGER_C2H2_1"/>
    <property type="match status" value="5"/>
</dbReference>
<feature type="compositionally biased region" description="Polar residues" evidence="11">
    <location>
        <begin position="290"/>
        <end position="299"/>
    </location>
</feature>
<keyword evidence="3" id="KW-0479">Metal-binding</keyword>
<accession>A0A182I820</accession>
<dbReference type="InterPro" id="IPR013087">
    <property type="entry name" value="Znf_C2H2_type"/>
</dbReference>
<organism evidence="12 13">
    <name type="scientific">Anopheles arabiensis</name>
    <name type="common">Mosquito</name>
    <dbReference type="NCBI Taxonomy" id="7173"/>
    <lineage>
        <taxon>Eukaryota</taxon>
        <taxon>Metazoa</taxon>
        <taxon>Ecdysozoa</taxon>
        <taxon>Arthropoda</taxon>
        <taxon>Hexapoda</taxon>
        <taxon>Insecta</taxon>
        <taxon>Pterygota</taxon>
        <taxon>Neoptera</taxon>
        <taxon>Endopterygota</taxon>
        <taxon>Diptera</taxon>
        <taxon>Nematocera</taxon>
        <taxon>Culicoidea</taxon>
        <taxon>Culicidae</taxon>
        <taxon>Anophelinae</taxon>
        <taxon>Anopheles</taxon>
    </lineage>
</organism>
<dbReference type="SUPFAM" id="SSF57667">
    <property type="entry name" value="beta-beta-alpha zinc fingers"/>
    <property type="match status" value="3"/>
</dbReference>
<dbReference type="GO" id="GO:0008270">
    <property type="term" value="F:zinc ion binding"/>
    <property type="evidence" value="ECO:0007669"/>
    <property type="project" value="UniProtKB-UniRule"/>
</dbReference>
<dbReference type="PANTHER" id="PTHR16515">
    <property type="entry name" value="PR DOMAIN ZINC FINGER PROTEIN"/>
    <property type="match status" value="1"/>
</dbReference>
<evidence type="ECO:0000256" key="4">
    <source>
        <dbReference type="ARBA" id="ARBA00022737"/>
    </source>
</evidence>
<name>A0A182I820_ANOAR</name>
<feature type="compositionally biased region" description="Basic and acidic residues" evidence="11">
    <location>
        <begin position="300"/>
        <end position="311"/>
    </location>
</feature>
<evidence type="ECO:0000256" key="2">
    <source>
        <dbReference type="ARBA" id="ARBA00006991"/>
    </source>
</evidence>
<dbReference type="GO" id="GO:0003677">
    <property type="term" value="F:DNA binding"/>
    <property type="evidence" value="ECO:0007669"/>
    <property type="project" value="UniProtKB-UniRule"/>
</dbReference>
<reference evidence="12" key="1">
    <citation type="submission" date="2022-08" db="UniProtKB">
        <authorList>
            <consortium name="EnsemblMetazoa"/>
        </authorList>
    </citation>
    <scope>IDENTIFICATION</scope>
    <source>
        <strain evidence="12">Dongola</strain>
    </source>
</reference>
<keyword evidence="10" id="KW-0539">Nucleus</keyword>
<evidence type="ECO:0000256" key="1">
    <source>
        <dbReference type="ARBA" id="ARBA00004123"/>
    </source>
</evidence>
<dbReference type="Pfam" id="PF05485">
    <property type="entry name" value="THAP"/>
    <property type="match status" value="1"/>
</dbReference>
<comment type="similarity">
    <text evidence="2">Belongs to the krueppel C2H2-type zinc-finger protein family.</text>
</comment>
<dbReference type="Pfam" id="PF00096">
    <property type="entry name" value="zf-C2H2"/>
    <property type="match status" value="4"/>
</dbReference>
<dbReference type="PROSITE" id="PS51915">
    <property type="entry name" value="ZAD"/>
    <property type="match status" value="1"/>
</dbReference>
<protein>
    <submittedName>
        <fullName evidence="12">Uncharacterized protein</fullName>
    </submittedName>
</protein>
<evidence type="ECO:0000256" key="6">
    <source>
        <dbReference type="ARBA" id="ARBA00022833"/>
    </source>
</evidence>
<dbReference type="EMBL" id="APCN01002607">
    <property type="status" value="NOT_ANNOTATED_CDS"/>
    <property type="molecule type" value="Genomic_DNA"/>
</dbReference>
<dbReference type="Proteomes" id="UP000075840">
    <property type="component" value="Unassembled WGS sequence"/>
</dbReference>
<keyword evidence="7" id="KW-0805">Transcription regulation</keyword>
<keyword evidence="4" id="KW-0677">Repeat</keyword>
<proteinExistence type="inferred from homology"/>
<dbReference type="InterPro" id="IPR050331">
    <property type="entry name" value="Zinc_finger"/>
</dbReference>
<keyword evidence="6" id="KW-0862">Zinc</keyword>
<dbReference type="GO" id="GO:0010468">
    <property type="term" value="P:regulation of gene expression"/>
    <property type="evidence" value="ECO:0007669"/>
    <property type="project" value="TreeGrafter"/>
</dbReference>
<comment type="subcellular location">
    <subcellularLocation>
        <location evidence="1">Nucleus</location>
    </subcellularLocation>
</comment>
<evidence type="ECO:0000313" key="13">
    <source>
        <dbReference type="Proteomes" id="UP000075840"/>
    </source>
</evidence>
<dbReference type="VEuPathDB" id="VectorBase:AARA21_006967"/>
<evidence type="ECO:0000256" key="10">
    <source>
        <dbReference type="ARBA" id="ARBA00023242"/>
    </source>
</evidence>
<dbReference type="SUPFAM" id="SSF57716">
    <property type="entry name" value="Glucocorticoid receptor-like (DNA-binding domain)"/>
    <property type="match status" value="1"/>
</dbReference>
<dbReference type="PANTHER" id="PTHR16515:SF49">
    <property type="entry name" value="GASTRULA ZINC FINGER PROTEIN XLCGF49.1-LIKE-RELATED"/>
    <property type="match status" value="1"/>
</dbReference>
<dbReference type="InterPro" id="IPR012934">
    <property type="entry name" value="Znf_AD"/>
</dbReference>
<dbReference type="VEuPathDB" id="VectorBase:AARA009730"/>
<keyword evidence="8" id="KW-0238">DNA-binding</keyword>
<dbReference type="GO" id="GO:0005634">
    <property type="term" value="C:nucleus"/>
    <property type="evidence" value="ECO:0007669"/>
    <property type="project" value="UniProtKB-SubCell"/>
</dbReference>
<dbReference type="PROSITE" id="PS50157">
    <property type="entry name" value="ZINC_FINGER_C2H2_2"/>
    <property type="match status" value="5"/>
</dbReference>
<dbReference type="AlphaFoldDB" id="A0A182I820"/>
<evidence type="ECO:0000256" key="5">
    <source>
        <dbReference type="ARBA" id="ARBA00022771"/>
    </source>
</evidence>
<evidence type="ECO:0000256" key="11">
    <source>
        <dbReference type="SAM" id="MobiDB-lite"/>
    </source>
</evidence>
<keyword evidence="13" id="KW-1185">Reference proteome</keyword>
<evidence type="ECO:0000256" key="7">
    <source>
        <dbReference type="ARBA" id="ARBA00023015"/>
    </source>
</evidence>
<dbReference type="SMART" id="SM00355">
    <property type="entry name" value="ZnF_C2H2"/>
    <property type="match status" value="5"/>
</dbReference>
<evidence type="ECO:0000256" key="8">
    <source>
        <dbReference type="ARBA" id="ARBA00023125"/>
    </source>
</evidence>
<evidence type="ECO:0000256" key="3">
    <source>
        <dbReference type="ARBA" id="ARBA00022723"/>
    </source>
</evidence>
<evidence type="ECO:0000256" key="9">
    <source>
        <dbReference type="ARBA" id="ARBA00023163"/>
    </source>
</evidence>
<evidence type="ECO:0000313" key="12">
    <source>
        <dbReference type="EnsemblMetazoa" id="AARA009730-PA"/>
    </source>
</evidence>
<dbReference type="EnsemblMetazoa" id="AARA009730-RA">
    <property type="protein sequence ID" value="AARA009730-PA"/>
    <property type="gene ID" value="AARA009730"/>
</dbReference>
<dbReference type="PROSITE" id="PS50950">
    <property type="entry name" value="ZF_THAP"/>
    <property type="match status" value="1"/>
</dbReference>
<dbReference type="Pfam" id="PF07776">
    <property type="entry name" value="zf-AD"/>
    <property type="match status" value="1"/>
</dbReference>
<dbReference type="FunFam" id="3.30.160.60:FF:000761">
    <property type="entry name" value="Zinc finger protein 449"/>
    <property type="match status" value="1"/>
</dbReference>
<dbReference type="Gene3D" id="3.30.160.60">
    <property type="entry name" value="Classic Zinc Finger"/>
    <property type="match status" value="3"/>
</dbReference>
<keyword evidence="5" id="KW-0863">Zinc-finger</keyword>
<dbReference type="SMART" id="SM00980">
    <property type="entry name" value="THAP"/>
    <property type="match status" value="1"/>
</dbReference>